<dbReference type="Gene3D" id="3.10.560.10">
    <property type="entry name" value="Outer membrane lipoprotein wza domain like"/>
    <property type="match status" value="2"/>
</dbReference>
<dbReference type="InterPro" id="IPR003715">
    <property type="entry name" value="Poly_export_N"/>
</dbReference>
<gene>
    <name evidence="6" type="ordered locus">Tgr7_1307</name>
</gene>
<feature type="domain" description="Polysaccharide export protein N-terminal" evidence="4">
    <location>
        <begin position="94"/>
        <end position="165"/>
    </location>
</feature>
<feature type="domain" description="Soluble ligand binding" evidence="5">
    <location>
        <begin position="472"/>
        <end position="517"/>
    </location>
</feature>
<dbReference type="AlphaFoldDB" id="B8GQX3"/>
<sequence precursor="true">MACSRCFAGFFCFLLMVALPAAALAQSITGMGELPREQQAEPIRDVLESPPSLERRTGTYGPVDRQGLHADDIPPFGANLFRGGFRGIRSSGINPAYRIMPGDQITLRTWGAVAMERVLPVDAQGNIFIPQVGPVQVQGTSAAELNGRVESAIRRVFRDNVSVYTNLQGVQPVAVFVTGFVNSPGLYAGVPSDSLLYFLDQASGIDVASGSFRDIRILRGGRTIATVDLYPFLLSGEIPRPQFEEGDTLVVGPRGPMITVTGDVSQPYRYELDAAPRSGQDLLQWVQTIPGVSHALVRGVRETGPFSVYLPITAFRDESLNAGDEIVFSADQRADTIVVELEGIYEGPSRFALPRDARLLDLLDSIPVNPELAEVRSVSIKRLSVAERQRQSLEDSLRRLETAYLGASSATAEEAAIRAAEAELIQNFVQRARQVVPTGRMVVAHQGQISNIRLQDGDIITIPSQSDSLLISGEVLVPQAMIYVAGQRAEDYIRRAGGFTERADERNILVVRQNGEVVSASEVELRPGDEILVLPVVPTKNLQLASTLAQIIYHIAVAARVALNI</sequence>
<dbReference type="Pfam" id="PF10531">
    <property type="entry name" value="SLBB"/>
    <property type="match status" value="1"/>
</dbReference>
<organism evidence="6 7">
    <name type="scientific">Thioalkalivibrio sulfidiphilus (strain HL-EbGR7)</name>
    <dbReference type="NCBI Taxonomy" id="396588"/>
    <lineage>
        <taxon>Bacteria</taxon>
        <taxon>Pseudomonadati</taxon>
        <taxon>Pseudomonadota</taxon>
        <taxon>Gammaproteobacteria</taxon>
        <taxon>Chromatiales</taxon>
        <taxon>Ectothiorhodospiraceae</taxon>
        <taxon>Thioalkalivibrio</taxon>
    </lineage>
</organism>
<dbReference type="PANTHER" id="PTHR33619">
    <property type="entry name" value="POLYSACCHARIDE EXPORT PROTEIN GFCE-RELATED"/>
    <property type="match status" value="1"/>
</dbReference>
<dbReference type="HOGENOM" id="CLU_036993_0_0_6"/>
<dbReference type="KEGG" id="tgr:Tgr7_1307"/>
<evidence type="ECO:0000313" key="6">
    <source>
        <dbReference type="EMBL" id="ACL72393.1"/>
    </source>
</evidence>
<dbReference type="InterPro" id="IPR019554">
    <property type="entry name" value="Soluble_ligand-bd"/>
</dbReference>
<evidence type="ECO:0000313" key="7">
    <source>
        <dbReference type="Proteomes" id="UP000002383"/>
    </source>
</evidence>
<protein>
    <submittedName>
        <fullName evidence="6">Polysaccharide export protein</fullName>
    </submittedName>
</protein>
<dbReference type="Pfam" id="PF02563">
    <property type="entry name" value="Poly_export"/>
    <property type="match status" value="1"/>
</dbReference>
<evidence type="ECO:0000259" key="5">
    <source>
        <dbReference type="Pfam" id="PF10531"/>
    </source>
</evidence>
<feature type="compositionally biased region" description="Basic and acidic residues" evidence="2">
    <location>
        <begin position="35"/>
        <end position="57"/>
    </location>
</feature>
<proteinExistence type="predicted"/>
<dbReference type="eggNOG" id="COG1596">
    <property type="taxonomic scope" value="Bacteria"/>
</dbReference>
<name>B8GQX3_THISH</name>
<dbReference type="PANTHER" id="PTHR33619:SF3">
    <property type="entry name" value="POLYSACCHARIDE EXPORT PROTEIN GFCE-RELATED"/>
    <property type="match status" value="1"/>
</dbReference>
<evidence type="ECO:0000256" key="3">
    <source>
        <dbReference type="SAM" id="SignalP"/>
    </source>
</evidence>
<feature type="signal peptide" evidence="3">
    <location>
        <begin position="1"/>
        <end position="23"/>
    </location>
</feature>
<dbReference type="STRING" id="396588.Tgr7_1307"/>
<keyword evidence="7" id="KW-1185">Reference proteome</keyword>
<dbReference type="EMBL" id="CP001339">
    <property type="protein sequence ID" value="ACL72393.1"/>
    <property type="molecule type" value="Genomic_DNA"/>
</dbReference>
<keyword evidence="1 3" id="KW-0732">Signal</keyword>
<evidence type="ECO:0000256" key="2">
    <source>
        <dbReference type="SAM" id="MobiDB-lite"/>
    </source>
</evidence>
<feature type="chain" id="PRO_5002870447" evidence="3">
    <location>
        <begin position="24"/>
        <end position="565"/>
    </location>
</feature>
<dbReference type="Proteomes" id="UP000002383">
    <property type="component" value="Chromosome"/>
</dbReference>
<accession>B8GQX3</accession>
<feature type="region of interest" description="Disordered" evidence="2">
    <location>
        <begin position="35"/>
        <end position="71"/>
    </location>
</feature>
<dbReference type="GO" id="GO:0015159">
    <property type="term" value="F:polysaccharide transmembrane transporter activity"/>
    <property type="evidence" value="ECO:0007669"/>
    <property type="project" value="InterPro"/>
</dbReference>
<evidence type="ECO:0000259" key="4">
    <source>
        <dbReference type="Pfam" id="PF02563"/>
    </source>
</evidence>
<evidence type="ECO:0000256" key="1">
    <source>
        <dbReference type="ARBA" id="ARBA00022729"/>
    </source>
</evidence>
<dbReference type="Gene3D" id="3.30.1950.10">
    <property type="entry name" value="wza like domain"/>
    <property type="match status" value="1"/>
</dbReference>
<dbReference type="InterPro" id="IPR049712">
    <property type="entry name" value="Poly_export"/>
</dbReference>
<reference evidence="6 7" key="1">
    <citation type="journal article" date="2011" name="Stand. Genomic Sci.">
        <title>Complete genome sequence of 'Thioalkalivibrio sulfidophilus' HL-EbGr7.</title>
        <authorList>
            <person name="Muyzer G."/>
            <person name="Sorokin D.Y."/>
            <person name="Mavromatis K."/>
            <person name="Lapidus A."/>
            <person name="Clum A."/>
            <person name="Ivanova N."/>
            <person name="Pati A."/>
            <person name="d'Haeseleer P."/>
            <person name="Woyke T."/>
            <person name="Kyrpides N.C."/>
        </authorList>
    </citation>
    <scope>NUCLEOTIDE SEQUENCE [LARGE SCALE GENOMIC DNA]</scope>
    <source>
        <strain evidence="6 7">HL-EbGR7</strain>
    </source>
</reference>